<proteinExistence type="predicted"/>
<reference evidence="2" key="1">
    <citation type="journal article" date="2021" name="New Phytol.">
        <title>Evolutionary innovations through gain and loss of genes in the ectomycorrhizal Boletales.</title>
        <authorList>
            <person name="Wu G."/>
            <person name="Miyauchi S."/>
            <person name="Morin E."/>
            <person name="Kuo A."/>
            <person name="Drula E."/>
            <person name="Varga T."/>
            <person name="Kohler A."/>
            <person name="Feng B."/>
            <person name="Cao Y."/>
            <person name="Lipzen A."/>
            <person name="Daum C."/>
            <person name="Hundley H."/>
            <person name="Pangilinan J."/>
            <person name="Johnson J."/>
            <person name="Barry K."/>
            <person name="LaButti K."/>
            <person name="Ng V."/>
            <person name="Ahrendt S."/>
            <person name="Min B."/>
            <person name="Choi I.G."/>
            <person name="Park H."/>
            <person name="Plett J.M."/>
            <person name="Magnuson J."/>
            <person name="Spatafora J.W."/>
            <person name="Nagy L.G."/>
            <person name="Henrissat B."/>
            <person name="Grigoriev I.V."/>
            <person name="Yang Z.L."/>
            <person name="Xu J."/>
            <person name="Martin F.M."/>
        </authorList>
    </citation>
    <scope>NUCLEOTIDE SEQUENCE</scope>
    <source>
        <strain evidence="2">KKN 215</strain>
    </source>
</reference>
<dbReference type="Proteomes" id="UP000813824">
    <property type="component" value="Unassembled WGS sequence"/>
</dbReference>
<feature type="transmembrane region" description="Helical" evidence="1">
    <location>
        <begin position="44"/>
        <end position="65"/>
    </location>
</feature>
<dbReference type="OrthoDB" id="3357408at2759"/>
<protein>
    <submittedName>
        <fullName evidence="2">Uncharacterized protein</fullName>
    </submittedName>
</protein>
<feature type="transmembrane region" description="Helical" evidence="1">
    <location>
        <begin position="207"/>
        <end position="232"/>
    </location>
</feature>
<feature type="transmembrane region" description="Helical" evidence="1">
    <location>
        <begin position="164"/>
        <end position="186"/>
    </location>
</feature>
<sequence>MVVNFPIDKSYLVGGWLASMFWGSFNILFIISMSAIFKKRQKQWFSIGAIVIMWSLATTHIAFILSRLIEAFIVHVNEEGAVMYLADIGRPLNRAKDMVYITTIVLGDSILVWRCFMVWNRNWYVIILPVIMVIGTAISGYTAVGQYFLPNPYVAGTVRWATGMLAVSMVTNLVLTLLTAGRIWFLTRQINLRGSSPHSKPQLRYRAVILIILEAGMLVTIGKVTEFILFNISPDDGLDGNNALYVVMDCMPQLMGIAPTLIVLAVNQGLTSPGAEAYSGGSPARWQYGDSSTAVSGQNNRIMFNKPPGGVQIHKNSTTYTSTTASTGYGDVESDMIQMKQQGL</sequence>
<gene>
    <name evidence="2" type="ORF">BXZ70DRAFT_84752</name>
</gene>
<name>A0A8K0USZ1_9AGAR</name>
<evidence type="ECO:0000256" key="1">
    <source>
        <dbReference type="SAM" id="Phobius"/>
    </source>
</evidence>
<keyword evidence="3" id="KW-1185">Reference proteome</keyword>
<evidence type="ECO:0000313" key="3">
    <source>
        <dbReference type="Proteomes" id="UP000813824"/>
    </source>
</evidence>
<accession>A0A8K0USZ1</accession>
<organism evidence="2 3">
    <name type="scientific">Cristinia sonorae</name>
    <dbReference type="NCBI Taxonomy" id="1940300"/>
    <lineage>
        <taxon>Eukaryota</taxon>
        <taxon>Fungi</taxon>
        <taxon>Dikarya</taxon>
        <taxon>Basidiomycota</taxon>
        <taxon>Agaricomycotina</taxon>
        <taxon>Agaricomycetes</taxon>
        <taxon>Agaricomycetidae</taxon>
        <taxon>Agaricales</taxon>
        <taxon>Pleurotineae</taxon>
        <taxon>Stephanosporaceae</taxon>
        <taxon>Cristinia</taxon>
    </lineage>
</organism>
<evidence type="ECO:0000313" key="2">
    <source>
        <dbReference type="EMBL" id="KAH8101903.1"/>
    </source>
</evidence>
<feature type="transmembrane region" description="Helical" evidence="1">
    <location>
        <begin position="123"/>
        <end position="144"/>
    </location>
</feature>
<keyword evidence="1" id="KW-1133">Transmembrane helix</keyword>
<feature type="transmembrane region" description="Helical" evidence="1">
    <location>
        <begin position="12"/>
        <end position="37"/>
    </location>
</feature>
<dbReference type="AlphaFoldDB" id="A0A8K0USZ1"/>
<dbReference type="EMBL" id="JAEVFJ010000011">
    <property type="protein sequence ID" value="KAH8101903.1"/>
    <property type="molecule type" value="Genomic_DNA"/>
</dbReference>
<feature type="transmembrane region" description="Helical" evidence="1">
    <location>
        <begin position="98"/>
        <end position="116"/>
    </location>
</feature>
<keyword evidence="1" id="KW-0472">Membrane</keyword>
<keyword evidence="1" id="KW-0812">Transmembrane</keyword>
<feature type="transmembrane region" description="Helical" evidence="1">
    <location>
        <begin position="244"/>
        <end position="266"/>
    </location>
</feature>
<comment type="caution">
    <text evidence="2">The sequence shown here is derived from an EMBL/GenBank/DDBJ whole genome shotgun (WGS) entry which is preliminary data.</text>
</comment>